<dbReference type="AlphaFoldDB" id="A0A7Y9KFT5"/>
<keyword evidence="3" id="KW-1185">Reference proteome</keyword>
<feature type="transmembrane region" description="Helical" evidence="1">
    <location>
        <begin position="29"/>
        <end position="57"/>
    </location>
</feature>
<evidence type="ECO:0000313" key="3">
    <source>
        <dbReference type="Proteomes" id="UP000591272"/>
    </source>
</evidence>
<keyword evidence="1" id="KW-0472">Membrane</keyword>
<dbReference type="RefSeq" id="WP_179838020.1">
    <property type="nucleotide sequence ID" value="NZ_BMRD01000003.1"/>
</dbReference>
<keyword evidence="1" id="KW-1133">Transmembrane helix</keyword>
<gene>
    <name evidence="2" type="ORF">BJ999_008018</name>
</gene>
<organism evidence="2 3">
    <name type="scientific">Actinomadura citrea</name>
    <dbReference type="NCBI Taxonomy" id="46158"/>
    <lineage>
        <taxon>Bacteria</taxon>
        <taxon>Bacillati</taxon>
        <taxon>Actinomycetota</taxon>
        <taxon>Actinomycetes</taxon>
        <taxon>Streptosporangiales</taxon>
        <taxon>Thermomonosporaceae</taxon>
        <taxon>Actinomadura</taxon>
    </lineage>
</organism>
<comment type="caution">
    <text evidence="2">The sequence shown here is derived from an EMBL/GenBank/DDBJ whole genome shotgun (WGS) entry which is preliminary data.</text>
</comment>
<accession>A0A7Y9KFT5</accession>
<name>A0A7Y9KFT5_9ACTN</name>
<protein>
    <submittedName>
        <fullName evidence="2">Uncharacterized protein</fullName>
    </submittedName>
</protein>
<dbReference type="Proteomes" id="UP000591272">
    <property type="component" value="Unassembled WGS sequence"/>
</dbReference>
<dbReference type="EMBL" id="JACCBT010000001">
    <property type="protein sequence ID" value="NYE17722.1"/>
    <property type="molecule type" value="Genomic_DNA"/>
</dbReference>
<keyword evidence="1" id="KW-0812">Transmembrane</keyword>
<evidence type="ECO:0000313" key="2">
    <source>
        <dbReference type="EMBL" id="NYE17722.1"/>
    </source>
</evidence>
<reference evidence="2 3" key="1">
    <citation type="submission" date="2020-07" db="EMBL/GenBank/DDBJ databases">
        <title>Sequencing the genomes of 1000 actinobacteria strains.</title>
        <authorList>
            <person name="Klenk H.-P."/>
        </authorList>
    </citation>
    <scope>NUCLEOTIDE SEQUENCE [LARGE SCALE GENOMIC DNA]</scope>
    <source>
        <strain evidence="2 3">DSM 43461</strain>
    </source>
</reference>
<evidence type="ECO:0000256" key="1">
    <source>
        <dbReference type="SAM" id="Phobius"/>
    </source>
</evidence>
<sequence length="67" mass="7524">MQNALPAFTLTLRDRLHPSPWLRRRIRPITVIIVIVVLATVAPTQVAAAAGATALWLQLRRRESREA</sequence>
<proteinExistence type="predicted"/>